<organism evidence="1 2">
    <name type="scientific">Punica granatum</name>
    <name type="common">Pomegranate</name>
    <dbReference type="NCBI Taxonomy" id="22663"/>
    <lineage>
        <taxon>Eukaryota</taxon>
        <taxon>Viridiplantae</taxon>
        <taxon>Streptophyta</taxon>
        <taxon>Embryophyta</taxon>
        <taxon>Tracheophyta</taxon>
        <taxon>Spermatophyta</taxon>
        <taxon>Magnoliopsida</taxon>
        <taxon>eudicotyledons</taxon>
        <taxon>Gunneridae</taxon>
        <taxon>Pentapetalae</taxon>
        <taxon>rosids</taxon>
        <taxon>malvids</taxon>
        <taxon>Myrtales</taxon>
        <taxon>Lythraceae</taxon>
        <taxon>Punica</taxon>
    </lineage>
</organism>
<proteinExistence type="predicted"/>
<gene>
    <name evidence="1" type="ORF">CDL15_Pgr000069</name>
</gene>
<dbReference type="Proteomes" id="UP000197138">
    <property type="component" value="Unassembled WGS sequence"/>
</dbReference>
<dbReference type="AlphaFoldDB" id="A0A218VQR9"/>
<sequence length="107" mass="12273">MIDASIFSGTNFRAGPTRPRDHCPGLLSARPFYWQLVRLRTGIPSKATHEYTPRRFNQIHFNTATMYVQILIPLNEDNVQRVSVYSGREAVPSSNMLDSKFRKDKST</sequence>
<reference evidence="2" key="1">
    <citation type="journal article" date="2017" name="Plant J.">
        <title>The pomegranate (Punica granatum L.) genome and the genomics of punicalagin biosynthesis.</title>
        <authorList>
            <person name="Qin G."/>
            <person name="Xu C."/>
            <person name="Ming R."/>
            <person name="Tang H."/>
            <person name="Guyot R."/>
            <person name="Kramer E.M."/>
            <person name="Hu Y."/>
            <person name="Yi X."/>
            <person name="Qi Y."/>
            <person name="Xu X."/>
            <person name="Gao Z."/>
            <person name="Pan H."/>
            <person name="Jian J."/>
            <person name="Tian Y."/>
            <person name="Yue Z."/>
            <person name="Xu Y."/>
        </authorList>
    </citation>
    <scope>NUCLEOTIDE SEQUENCE [LARGE SCALE GENOMIC DNA]</scope>
    <source>
        <strain evidence="2">cv. Dabenzi</strain>
    </source>
</reference>
<accession>A0A218VQR9</accession>
<name>A0A218VQR9_PUNGR</name>
<evidence type="ECO:0000313" key="2">
    <source>
        <dbReference type="Proteomes" id="UP000197138"/>
    </source>
</evidence>
<dbReference type="EMBL" id="MTKT01017322">
    <property type="protein sequence ID" value="OWM62548.1"/>
    <property type="molecule type" value="Genomic_DNA"/>
</dbReference>
<protein>
    <submittedName>
        <fullName evidence="1">Uncharacterized protein</fullName>
    </submittedName>
</protein>
<comment type="caution">
    <text evidence="1">The sequence shown here is derived from an EMBL/GenBank/DDBJ whole genome shotgun (WGS) entry which is preliminary data.</text>
</comment>
<evidence type="ECO:0000313" key="1">
    <source>
        <dbReference type="EMBL" id="OWM62548.1"/>
    </source>
</evidence>